<keyword evidence="2" id="KW-1185">Reference proteome</keyword>
<reference evidence="1" key="1">
    <citation type="submission" date="2022-08" db="EMBL/GenBank/DDBJ databases">
        <title>Genome Sequence of Lecanicillium fungicola.</title>
        <authorList>
            <person name="Buettner E."/>
        </authorList>
    </citation>
    <scope>NUCLEOTIDE SEQUENCE</scope>
    <source>
        <strain evidence="1">Babe33</strain>
    </source>
</reference>
<evidence type="ECO:0000313" key="1">
    <source>
        <dbReference type="EMBL" id="KAJ2976471.1"/>
    </source>
</evidence>
<proteinExistence type="predicted"/>
<evidence type="ECO:0000313" key="2">
    <source>
        <dbReference type="Proteomes" id="UP001143910"/>
    </source>
</evidence>
<gene>
    <name evidence="1" type="ORF">NQ176_g4932</name>
</gene>
<comment type="caution">
    <text evidence="1">The sequence shown here is derived from an EMBL/GenBank/DDBJ whole genome shotgun (WGS) entry which is preliminary data.</text>
</comment>
<accession>A0ACC1NCA6</accession>
<name>A0ACC1NCA6_9HYPO</name>
<organism evidence="1 2">
    <name type="scientific">Zarea fungicola</name>
    <dbReference type="NCBI Taxonomy" id="93591"/>
    <lineage>
        <taxon>Eukaryota</taxon>
        <taxon>Fungi</taxon>
        <taxon>Dikarya</taxon>
        <taxon>Ascomycota</taxon>
        <taxon>Pezizomycotina</taxon>
        <taxon>Sordariomycetes</taxon>
        <taxon>Hypocreomycetidae</taxon>
        <taxon>Hypocreales</taxon>
        <taxon>Cordycipitaceae</taxon>
        <taxon>Zarea</taxon>
    </lineage>
</organism>
<dbReference type="EMBL" id="JANJQO010000581">
    <property type="protein sequence ID" value="KAJ2976471.1"/>
    <property type="molecule type" value="Genomic_DNA"/>
</dbReference>
<sequence>MKYSALTVAALLVAPSLSLPKISSPGQIILTNNMNRPIRLDKRVRPIRLDKRADESIILHQGQTIQLAASEKSLDLKLSEQNAQHSQVEVGYTSNDQGTYGFNIKPVEGGGFPGKIEVIPFTARPSPQCFSLVWKPGQESTKQSTCEDHTSLRVFLLEVPLPA</sequence>
<dbReference type="Proteomes" id="UP001143910">
    <property type="component" value="Unassembled WGS sequence"/>
</dbReference>
<protein>
    <submittedName>
        <fullName evidence="1">Uncharacterized protein</fullName>
    </submittedName>
</protein>